<accession>A0A9X9WVK7</accession>
<comment type="caution">
    <text evidence="1">The sequence shown here is derived from an EMBL/GenBank/DDBJ whole genome shotgun (WGS) entry which is preliminary data.</text>
</comment>
<sequence length="272" mass="29453">MAPAAKAPPGRIRIGIGGWVFAPWRGSFYPKGLAQKEELVFASRRLTAIEVNGTFYGTQSPASFARWHDETPEDFVFSLKGPRFATNRRVLAEAGPSVERFFASGVTELKRKLGPINWQLAPTKAFDAADVDAFLGLLPKQVDGLDIRHAIEVRHESFRTPDFIAIARRHGVAVVIAADSEYPQIADLTAPFAYLRIMGTSSEHAAGYAPVALDAWAKRARALAAGQGLDDLAPPIATPGQPTPRDVFLFVISGEKPRNPAAAMQLIARVPG</sequence>
<gene>
    <name evidence="1" type="ORF">GXW76_08375</name>
</gene>
<dbReference type="AlphaFoldDB" id="A0A9X9WVK7"/>
<protein>
    <submittedName>
        <fullName evidence="1">DUF72 domain-containing protein</fullName>
    </submittedName>
</protein>
<dbReference type="SUPFAM" id="SSF117396">
    <property type="entry name" value="TM1631-like"/>
    <property type="match status" value="1"/>
</dbReference>
<keyword evidence="2" id="KW-1185">Reference proteome</keyword>
<dbReference type="Proteomes" id="UP001138751">
    <property type="component" value="Unassembled WGS sequence"/>
</dbReference>
<dbReference type="PANTHER" id="PTHR30348:SF4">
    <property type="entry name" value="DUF72 DOMAIN-CONTAINING PROTEIN"/>
    <property type="match status" value="1"/>
</dbReference>
<name>A0A9X9WVK7_9PROT</name>
<dbReference type="InterPro" id="IPR036520">
    <property type="entry name" value="UPF0759_sf"/>
</dbReference>
<dbReference type="PANTHER" id="PTHR30348">
    <property type="entry name" value="UNCHARACTERIZED PROTEIN YECE"/>
    <property type="match status" value="1"/>
</dbReference>
<dbReference type="Gene3D" id="3.20.20.410">
    <property type="entry name" value="Protein of unknown function UPF0759"/>
    <property type="match status" value="1"/>
</dbReference>
<organism evidence="1 2">
    <name type="scientific">Neoroseomonas soli</name>
    <dbReference type="NCBI Taxonomy" id="1081025"/>
    <lineage>
        <taxon>Bacteria</taxon>
        <taxon>Pseudomonadati</taxon>
        <taxon>Pseudomonadota</taxon>
        <taxon>Alphaproteobacteria</taxon>
        <taxon>Acetobacterales</taxon>
        <taxon>Acetobacteraceae</taxon>
        <taxon>Neoroseomonas</taxon>
    </lineage>
</organism>
<reference evidence="1" key="2">
    <citation type="journal article" date="2021" name="Syst. Appl. Microbiol.">
        <title>Roseomonas hellenica sp. nov., isolated from roots of wild-growing Alkanna tinctoria.</title>
        <authorList>
            <person name="Rat A."/>
            <person name="Naranjo H.D."/>
            <person name="Lebbe L."/>
            <person name="Cnockaert M."/>
            <person name="Krigas N."/>
            <person name="Grigoriadou K."/>
            <person name="Maloupa E."/>
            <person name="Willems A."/>
        </authorList>
    </citation>
    <scope>NUCLEOTIDE SEQUENCE</scope>
    <source>
        <strain evidence="1">LMG 31231</strain>
    </source>
</reference>
<evidence type="ECO:0000313" key="1">
    <source>
        <dbReference type="EMBL" id="MBR0671186.1"/>
    </source>
</evidence>
<proteinExistence type="predicted"/>
<evidence type="ECO:0000313" key="2">
    <source>
        <dbReference type="Proteomes" id="UP001138751"/>
    </source>
</evidence>
<dbReference type="Pfam" id="PF01904">
    <property type="entry name" value="DUF72"/>
    <property type="match status" value="1"/>
</dbReference>
<dbReference type="EMBL" id="JAAEDM010000015">
    <property type="protein sequence ID" value="MBR0671186.1"/>
    <property type="molecule type" value="Genomic_DNA"/>
</dbReference>
<dbReference type="InterPro" id="IPR002763">
    <property type="entry name" value="DUF72"/>
</dbReference>
<reference evidence="1" key="1">
    <citation type="submission" date="2020-01" db="EMBL/GenBank/DDBJ databases">
        <authorList>
            <person name="Rat A."/>
        </authorList>
    </citation>
    <scope>NUCLEOTIDE SEQUENCE</scope>
    <source>
        <strain evidence="1">LMG 31231</strain>
    </source>
</reference>
<dbReference type="RefSeq" id="WP_211861555.1">
    <property type="nucleotide sequence ID" value="NZ_JAAEDM010000015.1"/>
</dbReference>